<dbReference type="AlphaFoldDB" id="A0A5C5UC30"/>
<dbReference type="Proteomes" id="UP000319980">
    <property type="component" value="Unassembled WGS sequence"/>
</dbReference>
<proteinExistence type="predicted"/>
<name>A0A5C5UC30_9GAMM</name>
<comment type="caution">
    <text evidence="1">The sequence shown here is derived from an EMBL/GenBank/DDBJ whole genome shotgun (WGS) entry which is preliminary data.</text>
</comment>
<organism evidence="1 2">
    <name type="scientific">Luteimonas marina</name>
    <dbReference type="NCBI Taxonomy" id="488485"/>
    <lineage>
        <taxon>Bacteria</taxon>
        <taxon>Pseudomonadati</taxon>
        <taxon>Pseudomonadota</taxon>
        <taxon>Gammaproteobacteria</taxon>
        <taxon>Lysobacterales</taxon>
        <taxon>Lysobacteraceae</taxon>
        <taxon>Luteimonas</taxon>
    </lineage>
</organism>
<protein>
    <submittedName>
        <fullName evidence="1">Uncharacterized protein</fullName>
    </submittedName>
</protein>
<sequence>MIDSATQHQAIGRLFELVRNGDVDNLEFTHLDSLIYGGLEQTYQVTDADREQRTIQTTAV</sequence>
<evidence type="ECO:0000313" key="1">
    <source>
        <dbReference type="EMBL" id="TWT23182.1"/>
    </source>
</evidence>
<dbReference type="EMBL" id="VOHK01000001">
    <property type="protein sequence ID" value="TWT23182.1"/>
    <property type="molecule type" value="Genomic_DNA"/>
</dbReference>
<accession>A0A5C5UC30</accession>
<dbReference type="OrthoDB" id="6026512at2"/>
<gene>
    <name evidence="1" type="ORF">FQY83_00555</name>
</gene>
<dbReference type="RefSeq" id="WP_146384126.1">
    <property type="nucleotide sequence ID" value="NZ_VOHK01000001.1"/>
</dbReference>
<keyword evidence="2" id="KW-1185">Reference proteome</keyword>
<reference evidence="1 2" key="1">
    <citation type="journal article" date="2008" name="Int. J. Syst. Evol. Microbiol.">
        <title>Luteimonas marina sp. nov., isolated from seawater.</title>
        <authorList>
            <person name="Baik K.S."/>
            <person name="Park S.C."/>
            <person name="Kim M.S."/>
            <person name="Kim E.M."/>
            <person name="Park C."/>
            <person name="Chun J."/>
            <person name="Seong C.N."/>
        </authorList>
    </citation>
    <scope>NUCLEOTIDE SEQUENCE [LARGE SCALE GENOMIC DNA]</scope>
    <source>
        <strain evidence="1 2">FR1330</strain>
    </source>
</reference>
<evidence type="ECO:0000313" key="2">
    <source>
        <dbReference type="Proteomes" id="UP000319980"/>
    </source>
</evidence>